<proteinExistence type="predicted"/>
<sequence>MTLRDGTPIWFELATADRPAATDFYARLVGWVIAESPAPDHRDYVLARAPDGERVAGIMSPPPPGAPGGWSLYLLTHDLEATLATALAAGGKVAFGPMDIPHVGRVAVLHDPQGIVVSLMQPEREEPGRPFKPEPGAIGHGVWIELATPAPEAAFAFYGALFGWTREGAMPMGEMGEYAFMGAGEARPGAIMSSALTGAPARWNVYFLVDDIDRAIDAAQAGGGTLIQGPDAIPGGDYSANILDPAGHQIGLVGPRP</sequence>
<reference evidence="2 3" key="1">
    <citation type="journal article" date="2016" name="Front. Microbiol.">
        <title>Genomic Resource of Rice Seed Associated Bacteria.</title>
        <authorList>
            <person name="Midha S."/>
            <person name="Bansal K."/>
            <person name="Sharma S."/>
            <person name="Kumar N."/>
            <person name="Patil P.P."/>
            <person name="Chaudhry V."/>
            <person name="Patil P.B."/>
        </authorList>
    </citation>
    <scope>NUCLEOTIDE SEQUENCE [LARGE SCALE GENOMIC DNA]</scope>
    <source>
        <strain evidence="2 3">NS334</strain>
    </source>
</reference>
<dbReference type="CDD" id="cd07247">
    <property type="entry name" value="SgaA_N_like"/>
    <property type="match status" value="1"/>
</dbReference>
<dbReference type="PANTHER" id="PTHR33993">
    <property type="entry name" value="GLYOXALASE-RELATED"/>
    <property type="match status" value="1"/>
</dbReference>
<feature type="domain" description="VOC" evidence="1">
    <location>
        <begin position="137"/>
        <end position="255"/>
    </location>
</feature>
<dbReference type="Gene3D" id="3.10.180.10">
    <property type="entry name" value="2,3-Dihydroxybiphenyl 1,2-Dioxygenase, domain 1"/>
    <property type="match status" value="2"/>
</dbReference>
<comment type="caution">
    <text evidence="2">The sequence shown here is derived from an EMBL/GenBank/DDBJ whole genome shotgun (WGS) entry which is preliminary data.</text>
</comment>
<dbReference type="InterPro" id="IPR037523">
    <property type="entry name" value="VOC_core"/>
</dbReference>
<dbReference type="Pfam" id="PF00903">
    <property type="entry name" value="Glyoxalase"/>
    <property type="match status" value="2"/>
</dbReference>
<evidence type="ECO:0000259" key="1">
    <source>
        <dbReference type="PROSITE" id="PS51819"/>
    </source>
</evidence>
<dbReference type="OrthoDB" id="9793039at2"/>
<keyword evidence="3" id="KW-1185">Reference proteome</keyword>
<dbReference type="InterPro" id="IPR052164">
    <property type="entry name" value="Anthracycline_SecMetBiosynth"/>
</dbReference>
<protein>
    <submittedName>
        <fullName evidence="2">Glyoxalase</fullName>
    </submittedName>
</protein>
<dbReference type="PANTHER" id="PTHR33993:SF14">
    <property type="entry name" value="GB|AAF24581.1"/>
    <property type="match status" value="1"/>
</dbReference>
<dbReference type="InterPro" id="IPR029068">
    <property type="entry name" value="Glyas_Bleomycin-R_OHBP_Dase"/>
</dbReference>
<feature type="domain" description="VOC" evidence="1">
    <location>
        <begin position="7"/>
        <end position="122"/>
    </location>
</feature>
<organism evidence="2 3">
    <name type="scientific">Sphingomonas endophytica</name>
    <dbReference type="NCBI Taxonomy" id="869719"/>
    <lineage>
        <taxon>Bacteria</taxon>
        <taxon>Pseudomonadati</taxon>
        <taxon>Pseudomonadota</taxon>
        <taxon>Alphaproteobacteria</taxon>
        <taxon>Sphingomonadales</taxon>
        <taxon>Sphingomonadaceae</taxon>
        <taxon>Sphingomonas</taxon>
    </lineage>
</organism>
<dbReference type="PATRIC" id="fig|869719.3.peg.2201"/>
<evidence type="ECO:0000313" key="2">
    <source>
        <dbReference type="EMBL" id="KTT70963.1"/>
    </source>
</evidence>
<evidence type="ECO:0000313" key="3">
    <source>
        <dbReference type="Proteomes" id="UP000074310"/>
    </source>
</evidence>
<dbReference type="AlphaFoldDB" id="A0A147I0K6"/>
<name>A0A147I0K6_9SPHN</name>
<dbReference type="InterPro" id="IPR004360">
    <property type="entry name" value="Glyas_Fos-R_dOase_dom"/>
</dbReference>
<dbReference type="PROSITE" id="PS51819">
    <property type="entry name" value="VOC"/>
    <property type="match status" value="2"/>
</dbReference>
<gene>
    <name evidence="2" type="ORF">NS334_11295</name>
</gene>
<dbReference type="SUPFAM" id="SSF54593">
    <property type="entry name" value="Glyoxalase/Bleomycin resistance protein/Dihydroxybiphenyl dioxygenase"/>
    <property type="match status" value="2"/>
</dbReference>
<accession>A0A147I0K6</accession>
<dbReference type="EMBL" id="LDTB01000045">
    <property type="protein sequence ID" value="KTT70963.1"/>
    <property type="molecule type" value="Genomic_DNA"/>
</dbReference>
<dbReference type="Proteomes" id="UP000074310">
    <property type="component" value="Unassembled WGS sequence"/>
</dbReference>
<dbReference type="RefSeq" id="WP_058756057.1">
    <property type="nucleotide sequence ID" value="NZ_LDTB01000045.1"/>
</dbReference>